<dbReference type="GeneID" id="9469015"/>
<keyword evidence="7" id="KW-1185">Reference proteome</keyword>
<evidence type="ECO:0000259" key="5">
    <source>
        <dbReference type="Pfam" id="PF00082"/>
    </source>
</evidence>
<organism evidence="6 7">
    <name type="scientific">Phytophthora infestans (strain T30-4)</name>
    <name type="common">Potato late blight agent</name>
    <dbReference type="NCBI Taxonomy" id="403677"/>
    <lineage>
        <taxon>Eukaryota</taxon>
        <taxon>Sar</taxon>
        <taxon>Stramenopiles</taxon>
        <taxon>Oomycota</taxon>
        <taxon>Peronosporomycetes</taxon>
        <taxon>Peronosporales</taxon>
        <taxon>Peronosporaceae</taxon>
        <taxon>Phytophthora</taxon>
    </lineage>
</organism>
<feature type="domain" description="Peptidase S8/S53" evidence="5">
    <location>
        <begin position="9"/>
        <end position="196"/>
    </location>
</feature>
<dbReference type="KEGG" id="pif:PITG_16601"/>
<dbReference type="PANTHER" id="PTHR43399:SF4">
    <property type="entry name" value="CELL WALL-ASSOCIATED PROTEASE"/>
    <property type="match status" value="1"/>
</dbReference>
<dbReference type="GO" id="GO:0004252">
    <property type="term" value="F:serine-type endopeptidase activity"/>
    <property type="evidence" value="ECO:0007669"/>
    <property type="project" value="UniProtKB-EC"/>
</dbReference>
<dbReference type="AlphaFoldDB" id="D0NUS1"/>
<dbReference type="HOGENOM" id="CLU_068169_0_0_1"/>
<dbReference type="InParanoid" id="D0NUS1"/>
<dbReference type="InterPro" id="IPR051048">
    <property type="entry name" value="Peptidase_S8/S53_subtilisin"/>
</dbReference>
<dbReference type="InterPro" id="IPR000209">
    <property type="entry name" value="Peptidase_S8/S53_dom"/>
</dbReference>
<dbReference type="InterPro" id="IPR036852">
    <property type="entry name" value="Peptidase_S8/S53_dom_sf"/>
</dbReference>
<dbReference type="GO" id="GO:0006508">
    <property type="term" value="P:proteolysis"/>
    <property type="evidence" value="ECO:0007669"/>
    <property type="project" value="InterPro"/>
</dbReference>
<comment type="caution">
    <text evidence="4">Lacks conserved residue(s) required for the propagation of feature annotation.</text>
</comment>
<evidence type="ECO:0000256" key="3">
    <source>
        <dbReference type="ARBA" id="ARBA00023619"/>
    </source>
</evidence>
<dbReference type="Pfam" id="PF00082">
    <property type="entry name" value="Peptidase_S8"/>
    <property type="match status" value="1"/>
</dbReference>
<evidence type="ECO:0000256" key="2">
    <source>
        <dbReference type="ARBA" id="ARBA00023529"/>
    </source>
</evidence>
<dbReference type="RefSeq" id="XP_002897150.1">
    <property type="nucleotide sequence ID" value="XM_002897104.1"/>
</dbReference>
<reference evidence="7" key="1">
    <citation type="journal article" date="2009" name="Nature">
        <title>Genome sequence and analysis of the Irish potato famine pathogen Phytophthora infestans.</title>
        <authorList>
            <consortium name="The Broad Institute Genome Sequencing Platform"/>
            <person name="Haas B.J."/>
            <person name="Kamoun S."/>
            <person name="Zody M.C."/>
            <person name="Jiang R.H."/>
            <person name="Handsaker R.E."/>
            <person name="Cano L.M."/>
            <person name="Grabherr M."/>
            <person name="Kodira C.D."/>
            <person name="Raffaele S."/>
            <person name="Torto-Alalibo T."/>
            <person name="Bozkurt T.O."/>
            <person name="Ah-Fong A.M."/>
            <person name="Alvarado L."/>
            <person name="Anderson V.L."/>
            <person name="Armstrong M.R."/>
            <person name="Avrova A."/>
            <person name="Baxter L."/>
            <person name="Beynon J."/>
            <person name="Boevink P.C."/>
            <person name="Bollmann S.R."/>
            <person name="Bos J.I."/>
            <person name="Bulone V."/>
            <person name="Cai G."/>
            <person name="Cakir C."/>
            <person name="Carrington J.C."/>
            <person name="Chawner M."/>
            <person name="Conti L."/>
            <person name="Costanzo S."/>
            <person name="Ewan R."/>
            <person name="Fahlgren N."/>
            <person name="Fischbach M.A."/>
            <person name="Fugelstad J."/>
            <person name="Gilroy E.M."/>
            <person name="Gnerre S."/>
            <person name="Green P.J."/>
            <person name="Grenville-Briggs L.J."/>
            <person name="Griffith J."/>
            <person name="Grunwald N.J."/>
            <person name="Horn K."/>
            <person name="Horner N.R."/>
            <person name="Hu C.H."/>
            <person name="Huitema E."/>
            <person name="Jeong D.H."/>
            <person name="Jones A.M."/>
            <person name="Jones J.D."/>
            <person name="Jones R.W."/>
            <person name="Karlsson E.K."/>
            <person name="Kunjeti S.G."/>
            <person name="Lamour K."/>
            <person name="Liu Z."/>
            <person name="Ma L."/>
            <person name="Maclean D."/>
            <person name="Chibucos M.C."/>
            <person name="McDonald H."/>
            <person name="McWalters J."/>
            <person name="Meijer H.J."/>
            <person name="Morgan W."/>
            <person name="Morris P.F."/>
            <person name="Munro C.A."/>
            <person name="O'Neill K."/>
            <person name="Ospina-Giraldo M."/>
            <person name="Pinzon A."/>
            <person name="Pritchard L."/>
            <person name="Ramsahoye B."/>
            <person name="Ren Q."/>
            <person name="Restrepo S."/>
            <person name="Roy S."/>
            <person name="Sadanandom A."/>
            <person name="Savidor A."/>
            <person name="Schornack S."/>
            <person name="Schwartz D.C."/>
            <person name="Schumann U.D."/>
            <person name="Schwessinger B."/>
            <person name="Seyer L."/>
            <person name="Sharpe T."/>
            <person name="Silvar C."/>
            <person name="Song J."/>
            <person name="Studholme D.J."/>
            <person name="Sykes S."/>
            <person name="Thines M."/>
            <person name="van de Vondervoort P.J."/>
            <person name="Phuntumart V."/>
            <person name="Wawra S."/>
            <person name="Weide R."/>
            <person name="Win J."/>
            <person name="Young C."/>
            <person name="Zhou S."/>
            <person name="Fry W."/>
            <person name="Meyers B.C."/>
            <person name="van West P."/>
            <person name="Ristaino J."/>
            <person name="Govers F."/>
            <person name="Birch P.R."/>
            <person name="Whisson S.C."/>
            <person name="Judelson H.S."/>
            <person name="Nusbaum C."/>
        </authorList>
    </citation>
    <scope>NUCLEOTIDE SEQUENCE [LARGE SCALE GENOMIC DNA]</scope>
    <source>
        <strain evidence="7">T30-4</strain>
    </source>
</reference>
<comment type="similarity">
    <text evidence="1 4">Belongs to the peptidase S8 family.</text>
</comment>
<evidence type="ECO:0000313" key="6">
    <source>
        <dbReference type="EMBL" id="EEY65432.1"/>
    </source>
</evidence>
<name>D0NUS1_PHYIT</name>
<dbReference type="SUPFAM" id="SSF52743">
    <property type="entry name" value="Subtilisin-like"/>
    <property type="match status" value="1"/>
</dbReference>
<sequence>MYNGWANKADEAETITCDHGTHVAGLLAGSLIGGKHANLGIGDLARIALMDIRTQGETCAGQLHCAVSLVTFADASDLLESQIDAGAKIFSLSWGTPGSDYISQARDLDAFIYENQDVLVVVAAGNIGESSTSGQRTISSPSGAKIVISVSVSLNAAASFTDFGCPDVFNERTVASFSFAGLTTDGRLKPDVVAPGRVAW</sequence>
<dbReference type="PROSITE" id="PS00137">
    <property type="entry name" value="SUBTILASE_HIS"/>
    <property type="match status" value="1"/>
</dbReference>
<dbReference type="OrthoDB" id="10256524at2759"/>
<dbReference type="EMBL" id="DS028165">
    <property type="protein sequence ID" value="EEY65432.1"/>
    <property type="molecule type" value="Genomic_DNA"/>
</dbReference>
<evidence type="ECO:0000313" key="7">
    <source>
        <dbReference type="Proteomes" id="UP000006643"/>
    </source>
</evidence>
<dbReference type="eggNOG" id="KOG4266">
    <property type="taxonomic scope" value="Eukaryota"/>
</dbReference>
<dbReference type="EC" id="3.4.21.62" evidence="3"/>
<dbReference type="Proteomes" id="UP000006643">
    <property type="component" value="Unassembled WGS sequence"/>
</dbReference>
<gene>
    <name evidence="6" type="ORF">PITG_16601</name>
</gene>
<accession>D0NUS1</accession>
<dbReference type="Gene3D" id="3.40.50.200">
    <property type="entry name" value="Peptidase S8/S53 domain"/>
    <property type="match status" value="1"/>
</dbReference>
<dbReference type="PROSITE" id="PS51892">
    <property type="entry name" value="SUBTILASE"/>
    <property type="match status" value="1"/>
</dbReference>
<proteinExistence type="inferred from homology"/>
<protein>
    <recommendedName>
        <fullName evidence="3">subtilisin</fullName>
        <ecNumber evidence="3">3.4.21.62</ecNumber>
    </recommendedName>
</protein>
<evidence type="ECO:0000256" key="1">
    <source>
        <dbReference type="ARBA" id="ARBA00011073"/>
    </source>
</evidence>
<dbReference type="VEuPathDB" id="FungiDB:PITG_16601"/>
<comment type="catalytic activity">
    <reaction evidence="2">
        <text>Hydrolysis of proteins with broad specificity for peptide bonds, and a preference for a large uncharged residue in P1. Hydrolyzes peptide amides.</text>
        <dbReference type="EC" id="3.4.21.62"/>
    </reaction>
</comment>
<dbReference type="InterPro" id="IPR022398">
    <property type="entry name" value="Peptidase_S8_His-AS"/>
</dbReference>
<dbReference type="PANTHER" id="PTHR43399">
    <property type="entry name" value="SUBTILISIN-RELATED"/>
    <property type="match status" value="1"/>
</dbReference>
<evidence type="ECO:0000256" key="4">
    <source>
        <dbReference type="PROSITE-ProRule" id="PRU01240"/>
    </source>
</evidence>